<accession>A0ACC1AXP4</accession>
<reference evidence="2" key="1">
    <citation type="journal article" date="2023" name="G3 (Bethesda)">
        <title>Genome assembly and association tests identify interacting loci associated with vigor, precocity, and sex in interspecific pistachio rootstocks.</title>
        <authorList>
            <person name="Palmer W."/>
            <person name="Jacygrad E."/>
            <person name="Sagayaradj S."/>
            <person name="Cavanaugh K."/>
            <person name="Han R."/>
            <person name="Bertier L."/>
            <person name="Beede B."/>
            <person name="Kafkas S."/>
            <person name="Golino D."/>
            <person name="Preece J."/>
            <person name="Michelmore R."/>
        </authorList>
    </citation>
    <scope>NUCLEOTIDE SEQUENCE [LARGE SCALE GENOMIC DNA]</scope>
</reference>
<keyword evidence="2" id="KW-1185">Reference proteome</keyword>
<comment type="caution">
    <text evidence="1">The sequence shown here is derived from an EMBL/GenBank/DDBJ whole genome shotgun (WGS) entry which is preliminary data.</text>
</comment>
<dbReference type="EMBL" id="CM047904">
    <property type="protein sequence ID" value="KAJ0091446.1"/>
    <property type="molecule type" value="Genomic_DNA"/>
</dbReference>
<name>A0ACC1AXP4_9ROSI</name>
<dbReference type="Proteomes" id="UP001164250">
    <property type="component" value="Chromosome 8"/>
</dbReference>
<protein>
    <submittedName>
        <fullName evidence="1">Uncharacterized protein</fullName>
    </submittedName>
</protein>
<proteinExistence type="predicted"/>
<sequence>MAQAARLNLRMQKELKLLLSDPPPGSSFPFLSADSDLTSLSTIHAHIEGPQGTVYAKGVFEIKIQIPERYPFQPPSVTFATPIYHPNIDNGGRICLDILNLPPKGAWQPSLNISTVLTSIGLLLSEPNPDDGLMCEASREYKYNRQAFDQKARSMTEKYAKAGVAGNNFSSQGVPNLNSTVAEVRGSIESRLEVSELVSSHNNQYGISRKLSLEFSSSSQNRDNDVEVNEMGANGKRKDVSFTLDDCNLRREKLCGTRRKLSLESSCPILKQDGCVMENVLPNQFPLCSPETISVTSSGSSSLHASNFRQQKHHNKELKNGSINTSSKHLCEDDQEKPWRSLDKFQLNDDNNEKIFIQPQVLPSQSHLKSSCGAQSMPLSINCNELEPCKDFIDTMGNGSTEVSYKKISSFGKKHSLGFKGLSLGQEKDNKENEAPLRKQPLSSPHRSSTKIGIGRKLSLGPLTHLQDSNNNNSCILSHKENISTDASKSLFLRKEKKKQTDQDRGETQQQKTVESPISEVVVVLDSEDSEEERDGVLRSKLLLGRKRMGKYKIRA</sequence>
<organism evidence="1 2">
    <name type="scientific">Pistacia atlantica</name>
    <dbReference type="NCBI Taxonomy" id="434234"/>
    <lineage>
        <taxon>Eukaryota</taxon>
        <taxon>Viridiplantae</taxon>
        <taxon>Streptophyta</taxon>
        <taxon>Embryophyta</taxon>
        <taxon>Tracheophyta</taxon>
        <taxon>Spermatophyta</taxon>
        <taxon>Magnoliopsida</taxon>
        <taxon>eudicotyledons</taxon>
        <taxon>Gunneridae</taxon>
        <taxon>Pentapetalae</taxon>
        <taxon>rosids</taxon>
        <taxon>malvids</taxon>
        <taxon>Sapindales</taxon>
        <taxon>Anacardiaceae</taxon>
        <taxon>Pistacia</taxon>
    </lineage>
</organism>
<evidence type="ECO:0000313" key="2">
    <source>
        <dbReference type="Proteomes" id="UP001164250"/>
    </source>
</evidence>
<evidence type="ECO:0000313" key="1">
    <source>
        <dbReference type="EMBL" id="KAJ0091446.1"/>
    </source>
</evidence>
<gene>
    <name evidence="1" type="ORF">Patl1_13230</name>
</gene>